<evidence type="ECO:0000313" key="1">
    <source>
        <dbReference type="EMBL" id="KAJ7653777.1"/>
    </source>
</evidence>
<keyword evidence="2" id="KW-1185">Reference proteome</keyword>
<name>A0AAD7CMQ7_MYCRO</name>
<protein>
    <recommendedName>
        <fullName evidence="3">Protein kinase domain-containing protein</fullName>
    </recommendedName>
</protein>
<comment type="caution">
    <text evidence="1">The sequence shown here is derived from an EMBL/GenBank/DDBJ whole genome shotgun (WGS) entry which is preliminary data.</text>
</comment>
<gene>
    <name evidence="1" type="ORF">B0H17DRAFT_1214585</name>
</gene>
<dbReference type="Proteomes" id="UP001221757">
    <property type="component" value="Unassembled WGS sequence"/>
</dbReference>
<dbReference type="AlphaFoldDB" id="A0AAD7CMQ7"/>
<accession>A0AAD7CMQ7</accession>
<proteinExistence type="predicted"/>
<organism evidence="1 2">
    <name type="scientific">Mycena rosella</name>
    <name type="common">Pink bonnet</name>
    <name type="synonym">Agaricus rosellus</name>
    <dbReference type="NCBI Taxonomy" id="1033263"/>
    <lineage>
        <taxon>Eukaryota</taxon>
        <taxon>Fungi</taxon>
        <taxon>Dikarya</taxon>
        <taxon>Basidiomycota</taxon>
        <taxon>Agaricomycotina</taxon>
        <taxon>Agaricomycetes</taxon>
        <taxon>Agaricomycetidae</taxon>
        <taxon>Agaricales</taxon>
        <taxon>Marasmiineae</taxon>
        <taxon>Mycenaceae</taxon>
        <taxon>Mycena</taxon>
    </lineage>
</organism>
<reference evidence="1" key="1">
    <citation type="submission" date="2023-03" db="EMBL/GenBank/DDBJ databases">
        <title>Massive genome expansion in bonnet fungi (Mycena s.s.) driven by repeated elements and novel gene families across ecological guilds.</title>
        <authorList>
            <consortium name="Lawrence Berkeley National Laboratory"/>
            <person name="Harder C.B."/>
            <person name="Miyauchi S."/>
            <person name="Viragh M."/>
            <person name="Kuo A."/>
            <person name="Thoen E."/>
            <person name="Andreopoulos B."/>
            <person name="Lu D."/>
            <person name="Skrede I."/>
            <person name="Drula E."/>
            <person name="Henrissat B."/>
            <person name="Morin E."/>
            <person name="Kohler A."/>
            <person name="Barry K."/>
            <person name="LaButti K."/>
            <person name="Morin E."/>
            <person name="Salamov A."/>
            <person name="Lipzen A."/>
            <person name="Mereny Z."/>
            <person name="Hegedus B."/>
            <person name="Baldrian P."/>
            <person name="Stursova M."/>
            <person name="Weitz H."/>
            <person name="Taylor A."/>
            <person name="Grigoriev I.V."/>
            <person name="Nagy L.G."/>
            <person name="Martin F."/>
            <person name="Kauserud H."/>
        </authorList>
    </citation>
    <scope>NUCLEOTIDE SEQUENCE</scope>
    <source>
        <strain evidence="1">CBHHK067</strain>
    </source>
</reference>
<evidence type="ECO:0008006" key="3">
    <source>
        <dbReference type="Google" id="ProtNLM"/>
    </source>
</evidence>
<sequence length="159" mass="17463">MLCLLVHSPRQPVTAAARILDTFARISTKARVRVQLAEMSGGVPKTLQHEGVVVMLPLALAAPVTPPHTPLDRPPVRPAALQRKFRYGHGARHGRALAIKCVVESTYGVNVWRELKHPNVLELYGAHGALEGKAEDLLRFIHVAAKAMEYEKYSGDACF</sequence>
<evidence type="ECO:0000313" key="2">
    <source>
        <dbReference type="Proteomes" id="UP001221757"/>
    </source>
</evidence>
<dbReference type="EMBL" id="JARKIE010000331">
    <property type="protein sequence ID" value="KAJ7653777.1"/>
    <property type="molecule type" value="Genomic_DNA"/>
</dbReference>